<dbReference type="PROSITE" id="PS51083">
    <property type="entry name" value="ZF_HIT"/>
    <property type="match status" value="1"/>
</dbReference>
<evidence type="ECO:0000313" key="4">
    <source>
        <dbReference type="Proteomes" id="UP000494256"/>
    </source>
</evidence>
<evidence type="ECO:0000259" key="2">
    <source>
        <dbReference type="PROSITE" id="PS51083"/>
    </source>
</evidence>
<evidence type="ECO:0000256" key="1">
    <source>
        <dbReference type="PROSITE-ProRule" id="PRU00453"/>
    </source>
</evidence>
<keyword evidence="1" id="KW-0479">Metal-binding</keyword>
<organism evidence="3 4">
    <name type="scientific">Arctia plantaginis</name>
    <name type="common">Wood tiger moth</name>
    <name type="synonym">Phalaena plantaginis</name>
    <dbReference type="NCBI Taxonomy" id="874455"/>
    <lineage>
        <taxon>Eukaryota</taxon>
        <taxon>Metazoa</taxon>
        <taxon>Ecdysozoa</taxon>
        <taxon>Arthropoda</taxon>
        <taxon>Hexapoda</taxon>
        <taxon>Insecta</taxon>
        <taxon>Pterygota</taxon>
        <taxon>Neoptera</taxon>
        <taxon>Endopterygota</taxon>
        <taxon>Lepidoptera</taxon>
        <taxon>Glossata</taxon>
        <taxon>Ditrysia</taxon>
        <taxon>Noctuoidea</taxon>
        <taxon>Erebidae</taxon>
        <taxon>Arctiinae</taxon>
        <taxon>Arctia</taxon>
    </lineage>
</organism>
<dbReference type="EMBL" id="CADEBD010000327">
    <property type="protein sequence ID" value="CAB3245858.1"/>
    <property type="molecule type" value="Genomic_DNA"/>
</dbReference>
<comment type="caution">
    <text evidence="3">The sequence shown here is derived from an EMBL/GenBank/DDBJ whole genome shotgun (WGS) entry which is preliminary data.</text>
</comment>
<dbReference type="InterPro" id="IPR039646">
    <property type="entry name" value="ZNHIT2"/>
</dbReference>
<accession>A0A8S1AEH5</accession>
<sequence>MSEDKPSKINQNVCGICNENQSKYCCPRCEIFYCCLDCYKSEKHSQCSESFYRECVKNELTANNADEESRNKMIDILKHMQDEDNIDIEDLVEYDDSLDSDDGNDVELEERLKGLNLDDADAVWSALTEDERNEFEALLNQGDVGSILPQWQPWWMYYRERKIVEEVDREDKDIDVLKKCPDLKSVPKFESLVTVPPSPAIKNNITNVLASYAFIMRYFNGEIEPVEGALCLLNICANLDSNTNFEDPAIAVESVAQKCLQSVLVETDEVSLNVMKQDTFLLIRGPSEENSKYYCKAALSHLDHILSKAKQEQKTKTLDSSNAKDKTAFSRKFPDHDKGHLPSLDISKVKKCIKKVEYYLSYIESFDMDFESNK</sequence>
<proteinExistence type="predicted"/>
<dbReference type="Pfam" id="PF04438">
    <property type="entry name" value="zf-HIT"/>
    <property type="match status" value="1"/>
</dbReference>
<keyword evidence="1" id="KW-0863">Zinc-finger</keyword>
<evidence type="ECO:0000313" key="3">
    <source>
        <dbReference type="EMBL" id="CAB3245858.1"/>
    </source>
</evidence>
<reference evidence="3 4" key="1">
    <citation type="submission" date="2020-04" db="EMBL/GenBank/DDBJ databases">
        <authorList>
            <person name="Wallbank WR R."/>
            <person name="Pardo Diaz C."/>
            <person name="Kozak K."/>
            <person name="Martin S."/>
            <person name="Jiggins C."/>
            <person name="Moest M."/>
            <person name="Warren A I."/>
            <person name="Byers J.R.P. K."/>
            <person name="Montejo-Kovacevich G."/>
            <person name="Yen C E."/>
        </authorList>
    </citation>
    <scope>NUCLEOTIDE SEQUENCE [LARGE SCALE GENOMIC DNA]</scope>
</reference>
<dbReference type="Gene3D" id="3.30.60.190">
    <property type="match status" value="1"/>
</dbReference>
<dbReference type="PANTHER" id="PTHR15555">
    <property type="entry name" value="ZINC FINGER HIT DOMAIN CONTAINING PROTEIN 2 PROTEIN FON -RELATED"/>
    <property type="match status" value="1"/>
</dbReference>
<keyword evidence="1" id="KW-0862">Zinc</keyword>
<dbReference type="CDD" id="cd23024">
    <property type="entry name" value="zf-HIT_ZNHIT2-3"/>
    <property type="match status" value="1"/>
</dbReference>
<dbReference type="SUPFAM" id="SSF144232">
    <property type="entry name" value="HIT/MYND zinc finger-like"/>
    <property type="match status" value="1"/>
</dbReference>
<dbReference type="GO" id="GO:0008270">
    <property type="term" value="F:zinc ion binding"/>
    <property type="evidence" value="ECO:0007669"/>
    <property type="project" value="UniProtKB-UniRule"/>
</dbReference>
<dbReference type="AlphaFoldDB" id="A0A8S1AEH5"/>
<dbReference type="Proteomes" id="UP000494256">
    <property type="component" value="Unassembled WGS sequence"/>
</dbReference>
<dbReference type="PANTHER" id="PTHR15555:SF0">
    <property type="entry name" value="ZINC FINGER HIT DOMAIN-CONTAINING PROTEIN 2"/>
    <property type="match status" value="1"/>
</dbReference>
<protein>
    <recommendedName>
        <fullName evidence="2">HIT-type domain-containing protein</fullName>
    </recommendedName>
</protein>
<gene>
    <name evidence="3" type="ORF">APLA_LOCUS11272</name>
</gene>
<feature type="domain" description="HIT-type" evidence="2">
    <location>
        <begin position="14"/>
        <end position="47"/>
    </location>
</feature>
<dbReference type="InterPro" id="IPR007529">
    <property type="entry name" value="Znf_HIT"/>
</dbReference>
<dbReference type="OrthoDB" id="5835829at2759"/>
<name>A0A8S1AEH5_ARCPL</name>